<evidence type="ECO:0000313" key="5">
    <source>
        <dbReference type="EMBL" id="CEJ82749.1"/>
    </source>
</evidence>
<dbReference type="OrthoDB" id="2102561at2759"/>
<dbReference type="PANTHER" id="PTHR44169">
    <property type="entry name" value="NADPH-DEPENDENT 1-ACYLDIHYDROXYACETONE PHOSPHATE REDUCTASE"/>
    <property type="match status" value="1"/>
</dbReference>
<dbReference type="PROSITE" id="PS00061">
    <property type="entry name" value="ADH_SHORT"/>
    <property type="match status" value="1"/>
</dbReference>
<dbReference type="InterPro" id="IPR002347">
    <property type="entry name" value="SDR_fam"/>
</dbReference>
<dbReference type="STRING" id="1531966.A0A0A1TBK5"/>
<dbReference type="GO" id="GO:0005811">
    <property type="term" value="C:lipid droplet"/>
    <property type="evidence" value="ECO:0007669"/>
    <property type="project" value="TreeGrafter"/>
</dbReference>
<dbReference type="GO" id="GO:0000140">
    <property type="term" value="F:acylglycerone-phosphate reductase (NADP+) activity"/>
    <property type="evidence" value="ECO:0007669"/>
    <property type="project" value="TreeGrafter"/>
</dbReference>
<keyword evidence="6" id="KW-1185">Reference proteome</keyword>
<evidence type="ECO:0000256" key="3">
    <source>
        <dbReference type="ARBA" id="ARBA00023002"/>
    </source>
</evidence>
<evidence type="ECO:0000313" key="6">
    <source>
        <dbReference type="Proteomes" id="UP000039046"/>
    </source>
</evidence>
<sequence>MSVPQDKKTVLVTGCTPGGIGHALCLKFHASGYHVIATARRPEVLDGLRDMGMTTIGLNVDQQSSINECVAQVTKLTGGTLDILVNNAGVMAHMPAADIDLDDVRTMFETNVFAVMAMVKAFVPLLIPARGLILQISSIAGVVADLYASGYSATKGALTSYSRTLRLELKPFNVRVMIAHTGTVKSNLTTKFHSPLPEGSIYKPVEDMVLKRHEFSQENFPMDTDVFAGKIVRAAIKGEGWFGGWFGRTPDWIWTGGLARRTWLGTYFPDSWMEALVGMLSEDDVITAKIHAAAAAEAKGE</sequence>
<protein>
    <recommendedName>
        <fullName evidence="7">NADPH-dependent 1-acyldihydroxyacetone phosphate reductase</fullName>
    </recommendedName>
</protein>
<gene>
    <name evidence="5" type="ORF">VHEMI02797</name>
</gene>
<evidence type="ECO:0008006" key="7">
    <source>
        <dbReference type="Google" id="ProtNLM"/>
    </source>
</evidence>
<dbReference type="SUPFAM" id="SSF51735">
    <property type="entry name" value="NAD(P)-binding Rossmann-fold domains"/>
    <property type="match status" value="1"/>
</dbReference>
<dbReference type="PRINTS" id="PR00080">
    <property type="entry name" value="SDRFAMILY"/>
</dbReference>
<dbReference type="PANTHER" id="PTHR44169:SF6">
    <property type="entry name" value="NADPH-DEPENDENT 1-ACYLDIHYDROXYACETONE PHOSPHATE REDUCTASE"/>
    <property type="match status" value="1"/>
</dbReference>
<name>A0A0A1TBK5_9HYPO</name>
<comment type="similarity">
    <text evidence="1 4">Belongs to the short-chain dehydrogenases/reductases (SDR) family.</text>
</comment>
<evidence type="ECO:0000256" key="4">
    <source>
        <dbReference type="RuleBase" id="RU000363"/>
    </source>
</evidence>
<evidence type="ECO:0000256" key="1">
    <source>
        <dbReference type="ARBA" id="ARBA00006484"/>
    </source>
</evidence>
<dbReference type="InterPro" id="IPR020904">
    <property type="entry name" value="Sc_DH/Rdtase_CS"/>
</dbReference>
<dbReference type="Gene3D" id="3.40.50.720">
    <property type="entry name" value="NAD(P)-binding Rossmann-like Domain"/>
    <property type="match status" value="1"/>
</dbReference>
<dbReference type="GO" id="GO:0006654">
    <property type="term" value="P:phosphatidic acid biosynthetic process"/>
    <property type="evidence" value="ECO:0007669"/>
    <property type="project" value="TreeGrafter"/>
</dbReference>
<dbReference type="Proteomes" id="UP000039046">
    <property type="component" value="Unassembled WGS sequence"/>
</dbReference>
<reference evidence="5 6" key="1">
    <citation type="journal article" date="2015" name="Genome Announc.">
        <title>Draft Genome Sequence and Gene Annotation of the Entomopathogenic Fungus Verticillium hemipterigenum.</title>
        <authorList>
            <person name="Horn F."/>
            <person name="Habel A."/>
            <person name="Scharf D.H."/>
            <person name="Dworschak J."/>
            <person name="Brakhage A.A."/>
            <person name="Guthke R."/>
            <person name="Hertweck C."/>
            <person name="Linde J."/>
        </authorList>
    </citation>
    <scope>NUCLEOTIDE SEQUENCE [LARGE SCALE GENOMIC DNA]</scope>
</reference>
<dbReference type="AlphaFoldDB" id="A0A0A1TBK5"/>
<dbReference type="CDD" id="cd05374">
    <property type="entry name" value="17beta-HSD-like_SDR_c"/>
    <property type="match status" value="1"/>
</dbReference>
<dbReference type="HOGENOM" id="CLU_010194_2_9_1"/>
<organism evidence="5 6">
    <name type="scientific">[Torrubiella] hemipterigena</name>
    <dbReference type="NCBI Taxonomy" id="1531966"/>
    <lineage>
        <taxon>Eukaryota</taxon>
        <taxon>Fungi</taxon>
        <taxon>Dikarya</taxon>
        <taxon>Ascomycota</taxon>
        <taxon>Pezizomycotina</taxon>
        <taxon>Sordariomycetes</taxon>
        <taxon>Hypocreomycetidae</taxon>
        <taxon>Hypocreales</taxon>
        <taxon>Clavicipitaceae</taxon>
        <taxon>Clavicipitaceae incertae sedis</taxon>
        <taxon>'Torrubiella' clade</taxon>
    </lineage>
</organism>
<accession>A0A0A1TBK5</accession>
<keyword evidence="3" id="KW-0560">Oxidoreductase</keyword>
<dbReference type="GO" id="GO:0005783">
    <property type="term" value="C:endoplasmic reticulum"/>
    <property type="evidence" value="ECO:0007669"/>
    <property type="project" value="TreeGrafter"/>
</dbReference>
<dbReference type="InterPro" id="IPR036291">
    <property type="entry name" value="NAD(P)-bd_dom_sf"/>
</dbReference>
<dbReference type="GO" id="GO:0004806">
    <property type="term" value="F:triacylglycerol lipase activity"/>
    <property type="evidence" value="ECO:0007669"/>
    <property type="project" value="TreeGrafter"/>
</dbReference>
<dbReference type="EMBL" id="CDHN01000001">
    <property type="protein sequence ID" value="CEJ82749.1"/>
    <property type="molecule type" value="Genomic_DNA"/>
</dbReference>
<keyword evidence="2" id="KW-0521">NADP</keyword>
<dbReference type="Pfam" id="PF00106">
    <property type="entry name" value="adh_short"/>
    <property type="match status" value="1"/>
</dbReference>
<dbReference type="PRINTS" id="PR00081">
    <property type="entry name" value="GDHRDH"/>
</dbReference>
<dbReference type="FunFam" id="3.40.50.720:FF:000261">
    <property type="entry name" value="NADPH-dependent 1-acyldihydroxyacetone phosphate reductase"/>
    <property type="match status" value="1"/>
</dbReference>
<evidence type="ECO:0000256" key="2">
    <source>
        <dbReference type="ARBA" id="ARBA00022857"/>
    </source>
</evidence>
<dbReference type="GO" id="GO:0019433">
    <property type="term" value="P:triglyceride catabolic process"/>
    <property type="evidence" value="ECO:0007669"/>
    <property type="project" value="TreeGrafter"/>
</dbReference>
<proteinExistence type="inferred from homology"/>